<feature type="domain" description="YqgF/RNase H-like" evidence="7">
    <location>
        <begin position="8"/>
        <end position="110"/>
    </location>
</feature>
<evidence type="ECO:0000256" key="6">
    <source>
        <dbReference type="SAM" id="MobiDB-lite"/>
    </source>
</evidence>
<protein>
    <recommendedName>
        <fullName evidence="5">Putative pre-16S rRNA nuclease</fullName>
        <ecNumber evidence="5">3.1.-.-</ecNumber>
    </recommendedName>
</protein>
<dbReference type="Pfam" id="PF03652">
    <property type="entry name" value="RuvX"/>
    <property type="match status" value="1"/>
</dbReference>
<dbReference type="InterPro" id="IPR005227">
    <property type="entry name" value="YqgF"/>
</dbReference>
<dbReference type="NCBIfam" id="TIGR00250">
    <property type="entry name" value="RNAse_H_YqgF"/>
    <property type="match status" value="1"/>
</dbReference>
<dbReference type="PANTHER" id="PTHR33317">
    <property type="entry name" value="POLYNUCLEOTIDYL TRANSFERASE, RIBONUCLEASE H-LIKE SUPERFAMILY PROTEIN"/>
    <property type="match status" value="1"/>
</dbReference>
<comment type="subcellular location">
    <subcellularLocation>
        <location evidence="5">Cytoplasm</location>
    </subcellularLocation>
</comment>
<keyword evidence="4 5" id="KW-0378">Hydrolase</keyword>
<dbReference type="InterPro" id="IPR012337">
    <property type="entry name" value="RNaseH-like_sf"/>
</dbReference>
<keyword evidence="1 5" id="KW-0963">Cytoplasm</keyword>
<accession>A0ABR9W3E8</accession>
<dbReference type="Gene3D" id="3.30.420.140">
    <property type="entry name" value="YqgF/RNase H-like domain"/>
    <property type="match status" value="1"/>
</dbReference>
<dbReference type="Proteomes" id="UP000644727">
    <property type="component" value="Unassembled WGS sequence"/>
</dbReference>
<evidence type="ECO:0000256" key="1">
    <source>
        <dbReference type="ARBA" id="ARBA00022490"/>
    </source>
</evidence>
<reference evidence="8 9" key="1">
    <citation type="submission" date="2020-10" db="EMBL/GenBank/DDBJ databases">
        <title>Draft genome and description of Brachybacterium epidermidis sp nov.</title>
        <authorList>
            <person name="Boxberger M."/>
            <person name="La Scola B."/>
        </authorList>
    </citation>
    <scope>NUCLEOTIDE SEQUENCE [LARGE SCALE GENOMIC DNA]</scope>
    <source>
        <strain evidence="8 9">Marseille-Q2903</strain>
    </source>
</reference>
<dbReference type="HAMAP" id="MF_00651">
    <property type="entry name" value="Nuclease_YqgF"/>
    <property type="match status" value="1"/>
</dbReference>
<dbReference type="EC" id="3.1.-.-" evidence="5"/>
<dbReference type="EMBL" id="JADEYR010000012">
    <property type="protein sequence ID" value="MBE9404658.1"/>
    <property type="molecule type" value="Genomic_DNA"/>
</dbReference>
<organism evidence="8 9">
    <name type="scientific">Brachybacterium epidermidis</name>
    <dbReference type="NCBI Taxonomy" id="2781983"/>
    <lineage>
        <taxon>Bacteria</taxon>
        <taxon>Bacillati</taxon>
        <taxon>Actinomycetota</taxon>
        <taxon>Actinomycetes</taxon>
        <taxon>Micrococcales</taxon>
        <taxon>Dermabacteraceae</taxon>
        <taxon>Brachybacterium</taxon>
    </lineage>
</organism>
<feature type="compositionally biased region" description="Basic residues" evidence="6">
    <location>
        <begin position="178"/>
        <end position="200"/>
    </location>
</feature>
<evidence type="ECO:0000256" key="5">
    <source>
        <dbReference type="HAMAP-Rule" id="MF_00651"/>
    </source>
</evidence>
<evidence type="ECO:0000313" key="8">
    <source>
        <dbReference type="EMBL" id="MBE9404658.1"/>
    </source>
</evidence>
<evidence type="ECO:0000256" key="4">
    <source>
        <dbReference type="ARBA" id="ARBA00022801"/>
    </source>
</evidence>
<dbReference type="InterPro" id="IPR006641">
    <property type="entry name" value="YqgF/RNaseH-like_dom"/>
</dbReference>
<dbReference type="SMART" id="SM00732">
    <property type="entry name" value="YqgFc"/>
    <property type="match status" value="1"/>
</dbReference>
<comment type="caution">
    <text evidence="8">The sequence shown here is derived from an EMBL/GenBank/DDBJ whole genome shotgun (WGS) entry which is preliminary data.</text>
</comment>
<keyword evidence="3 5" id="KW-0540">Nuclease</keyword>
<feature type="compositionally biased region" description="Basic and acidic residues" evidence="6">
    <location>
        <begin position="148"/>
        <end position="177"/>
    </location>
</feature>
<evidence type="ECO:0000259" key="7">
    <source>
        <dbReference type="SMART" id="SM00732"/>
    </source>
</evidence>
<name>A0ABR9W3E8_9MICO</name>
<proteinExistence type="inferred from homology"/>
<dbReference type="InterPro" id="IPR037027">
    <property type="entry name" value="YqgF/RNaseH-like_dom_sf"/>
</dbReference>
<comment type="similarity">
    <text evidence="5">Belongs to the YqgF HJR family.</text>
</comment>
<evidence type="ECO:0000313" key="9">
    <source>
        <dbReference type="Proteomes" id="UP000644727"/>
    </source>
</evidence>
<evidence type="ECO:0000256" key="2">
    <source>
        <dbReference type="ARBA" id="ARBA00022517"/>
    </source>
</evidence>
<keyword evidence="2 5" id="KW-0690">Ribosome biogenesis</keyword>
<keyword evidence="9" id="KW-1185">Reference proteome</keyword>
<comment type="function">
    <text evidence="5">Could be a nuclease involved in processing of the 5'-end of pre-16S rRNA.</text>
</comment>
<dbReference type="PANTHER" id="PTHR33317:SF4">
    <property type="entry name" value="POLYNUCLEOTIDYL TRANSFERASE, RIBONUCLEASE H-LIKE SUPERFAMILY PROTEIN"/>
    <property type="match status" value="1"/>
</dbReference>
<dbReference type="SUPFAM" id="SSF53098">
    <property type="entry name" value="Ribonuclease H-like"/>
    <property type="match status" value="1"/>
</dbReference>
<sequence length="259" mass="27929">MTGSLPRGVRLGVDVGDVRVGLARSDLDGMIATPVQTVPRGEAVARVASEVAASGARVVMVGLPRSLSGQEGPAAGKARAFAAELVAMLSGTGDHIEVRLLDERLTTVSAHRALHDSGRRGRKHRQVVDQVAAVMILQQALDVERSTGARAGELVRTEPGDPHHPRPRRLPEPSRRTPHERRGRLPRGHRRGPARPRHAPSRIPSRWPSQWRSAGADPDPAGGGGAGRPHLRRLPGLPVAHLQRQRRGRGAGLPRPRYR</sequence>
<gene>
    <name evidence="8" type="primary">ruvX</name>
    <name evidence="8" type="ORF">IOE58_10845</name>
</gene>
<dbReference type="CDD" id="cd16964">
    <property type="entry name" value="YqgF"/>
    <property type="match status" value="1"/>
</dbReference>
<feature type="region of interest" description="Disordered" evidence="6">
    <location>
        <begin position="148"/>
        <end position="259"/>
    </location>
</feature>
<evidence type="ECO:0000256" key="3">
    <source>
        <dbReference type="ARBA" id="ARBA00022722"/>
    </source>
</evidence>